<dbReference type="Pfam" id="PF24035">
    <property type="entry name" value="DUF7344"/>
    <property type="match status" value="1"/>
</dbReference>
<feature type="transmembrane region" description="Helical" evidence="1">
    <location>
        <begin position="112"/>
        <end position="131"/>
    </location>
</feature>
<evidence type="ECO:0000256" key="1">
    <source>
        <dbReference type="SAM" id="Phobius"/>
    </source>
</evidence>
<reference evidence="4" key="1">
    <citation type="submission" date="2016-10" db="EMBL/GenBank/DDBJ databases">
        <authorList>
            <person name="Varghese N."/>
            <person name="Submissions S."/>
        </authorList>
    </citation>
    <scope>NUCLEOTIDE SEQUENCE [LARGE SCALE GENOMIC DNA]</scope>
    <source>
        <strain evidence="4">CGMCC 1.7738</strain>
    </source>
</reference>
<accession>A0A1I4BN69</accession>
<sequence length="174" mass="19338">MMVDDEGLSTDTLFQILGNSRRRFIIRHLYQTNRSTDLKELAALIAANEEETTLDEVTNEERQRVYVSLYQTHLPTLTDSGLVHYDEDERELTLDRHALEDHCVEATTDSWLVGYAAVALVGVIAGVSLSFGQFSGGASSLLLVMSLVLAALVVAQYVQRTRTLANQCLLSFVD</sequence>
<dbReference type="EMBL" id="FOTC01000001">
    <property type="protein sequence ID" value="SFK70175.1"/>
    <property type="molecule type" value="Genomic_DNA"/>
</dbReference>
<dbReference type="InterPro" id="IPR036388">
    <property type="entry name" value="WH-like_DNA-bd_sf"/>
</dbReference>
<keyword evidence="4" id="KW-1185">Reference proteome</keyword>
<dbReference type="Gene3D" id="1.10.10.10">
    <property type="entry name" value="Winged helix-like DNA-binding domain superfamily/Winged helix DNA-binding domain"/>
    <property type="match status" value="1"/>
</dbReference>
<dbReference type="AlphaFoldDB" id="A0A1I4BN69"/>
<dbReference type="Proteomes" id="UP000199607">
    <property type="component" value="Unassembled WGS sequence"/>
</dbReference>
<dbReference type="RefSeq" id="WP_143085669.1">
    <property type="nucleotide sequence ID" value="NZ_FOTC01000001.1"/>
</dbReference>
<name>A0A1I4BN69_9EURY</name>
<feature type="transmembrane region" description="Helical" evidence="1">
    <location>
        <begin position="137"/>
        <end position="158"/>
    </location>
</feature>
<keyword evidence="1" id="KW-0812">Transmembrane</keyword>
<protein>
    <recommendedName>
        <fullName evidence="2">DUF7344 domain-containing protein</fullName>
    </recommendedName>
</protein>
<feature type="domain" description="DUF7344" evidence="2">
    <location>
        <begin position="14"/>
        <end position="91"/>
    </location>
</feature>
<proteinExistence type="predicted"/>
<organism evidence="3 4">
    <name type="scientific">Halogranum rubrum</name>
    <dbReference type="NCBI Taxonomy" id="553466"/>
    <lineage>
        <taxon>Archaea</taxon>
        <taxon>Methanobacteriati</taxon>
        <taxon>Methanobacteriota</taxon>
        <taxon>Stenosarchaea group</taxon>
        <taxon>Halobacteria</taxon>
        <taxon>Halobacteriales</taxon>
        <taxon>Haloferacaceae</taxon>
    </lineage>
</organism>
<dbReference type="InterPro" id="IPR055768">
    <property type="entry name" value="DUF7344"/>
</dbReference>
<evidence type="ECO:0000313" key="4">
    <source>
        <dbReference type="Proteomes" id="UP000199607"/>
    </source>
</evidence>
<gene>
    <name evidence="3" type="ORF">SAMN04487950_0667</name>
</gene>
<keyword evidence="1" id="KW-1133">Transmembrane helix</keyword>
<evidence type="ECO:0000313" key="3">
    <source>
        <dbReference type="EMBL" id="SFK70175.1"/>
    </source>
</evidence>
<evidence type="ECO:0000259" key="2">
    <source>
        <dbReference type="Pfam" id="PF24035"/>
    </source>
</evidence>
<keyword evidence="1" id="KW-0472">Membrane</keyword>